<dbReference type="GO" id="GO:0016740">
    <property type="term" value="F:transferase activity"/>
    <property type="evidence" value="ECO:0007669"/>
    <property type="project" value="UniProtKB-KW"/>
</dbReference>
<evidence type="ECO:0000259" key="9">
    <source>
        <dbReference type="PROSITE" id="PS52029"/>
    </source>
</evidence>
<dbReference type="InterPro" id="IPR050979">
    <property type="entry name" value="LD-transpeptidase"/>
</dbReference>
<name>A0A2A4B257_9SPHN</name>
<evidence type="ECO:0000313" key="11">
    <source>
        <dbReference type="Proteomes" id="UP000218366"/>
    </source>
</evidence>
<dbReference type="Pfam" id="PF03734">
    <property type="entry name" value="YkuD"/>
    <property type="match status" value="1"/>
</dbReference>
<gene>
    <name evidence="10" type="ORF">COC42_11880</name>
</gene>
<comment type="caution">
    <text evidence="10">The sequence shown here is derived from an EMBL/GenBank/DDBJ whole genome shotgun (WGS) entry which is preliminary data.</text>
</comment>
<feature type="chain" id="PRO_5012065157" evidence="8">
    <location>
        <begin position="24"/>
        <end position="315"/>
    </location>
</feature>
<keyword evidence="8" id="KW-0732">Signal</keyword>
<feature type="domain" description="L,D-TPase catalytic" evidence="9">
    <location>
        <begin position="56"/>
        <end position="165"/>
    </location>
</feature>
<feature type="signal peptide" evidence="8">
    <location>
        <begin position="1"/>
        <end position="23"/>
    </location>
</feature>
<dbReference type="RefSeq" id="WP_096343538.1">
    <property type="nucleotide sequence ID" value="NZ_NWMW01000002.1"/>
</dbReference>
<sequence length="315" mass="33146">MFPRAPLAWLAAALLLLPGIAAAQDGFPGGSVVAAVERLKPGEFLWVPEIAPDGPLLLIVSIARQRAVLYRNGVPIAVTTVSTGRDSHRTPTGVFTILQKEERHFSSIYDNAPMPFMQRLTWAGVALHGGQLPGYRASHGCIRLPHAFARLLFGVTTLGMTVIVSDAPALPRLAPTRDPLPRADAGLGGAEWRPDLAPSGPVTIVISAADRRMVVLRNGREIGSAPVTLPGPQSGTRAFVLKAGGDGKLVWLNIPLPGGEKTRNEASGWTDFRADTGFRARLAQVAGAGTTVVVTADSLMAGAPTGDLLDSVLSR</sequence>
<dbReference type="AlphaFoldDB" id="A0A2A4B257"/>
<dbReference type="UniPathway" id="UPA00219"/>
<evidence type="ECO:0000313" key="10">
    <source>
        <dbReference type="EMBL" id="PCD02160.1"/>
    </source>
</evidence>
<protein>
    <submittedName>
        <fullName evidence="10">L,D-transpeptidase</fullName>
    </submittedName>
</protein>
<keyword evidence="6 7" id="KW-0961">Cell wall biogenesis/degradation</keyword>
<reference evidence="10 11" key="1">
    <citation type="submission" date="2017-09" db="EMBL/GenBank/DDBJ databases">
        <title>Sphingomonas spermidinifaciens 9NM-10, whole genome shotgun sequence.</title>
        <authorList>
            <person name="Feng G."/>
            <person name="Zhu H."/>
        </authorList>
    </citation>
    <scope>NUCLEOTIDE SEQUENCE [LARGE SCALE GENOMIC DNA]</scope>
    <source>
        <strain evidence="10 11">9NM-10</strain>
    </source>
</reference>
<dbReference type="CDD" id="cd16913">
    <property type="entry name" value="YkuD_like"/>
    <property type="match status" value="1"/>
</dbReference>
<dbReference type="NCBIfam" id="NF004785">
    <property type="entry name" value="PRK06132.1-2"/>
    <property type="match status" value="1"/>
</dbReference>
<evidence type="ECO:0000256" key="2">
    <source>
        <dbReference type="ARBA" id="ARBA00005992"/>
    </source>
</evidence>
<comment type="pathway">
    <text evidence="1 7">Cell wall biogenesis; peptidoglycan biosynthesis.</text>
</comment>
<organism evidence="10 11">
    <name type="scientific">Sphingomonas spermidinifaciens</name>
    <dbReference type="NCBI Taxonomy" id="1141889"/>
    <lineage>
        <taxon>Bacteria</taxon>
        <taxon>Pseudomonadati</taxon>
        <taxon>Pseudomonadota</taxon>
        <taxon>Alphaproteobacteria</taxon>
        <taxon>Sphingomonadales</taxon>
        <taxon>Sphingomonadaceae</taxon>
        <taxon>Sphingomonas</taxon>
    </lineage>
</organism>
<evidence type="ECO:0000256" key="3">
    <source>
        <dbReference type="ARBA" id="ARBA00022679"/>
    </source>
</evidence>
<dbReference type="Proteomes" id="UP000218366">
    <property type="component" value="Unassembled WGS sequence"/>
</dbReference>
<dbReference type="SUPFAM" id="SSF141523">
    <property type="entry name" value="L,D-transpeptidase catalytic domain-like"/>
    <property type="match status" value="1"/>
</dbReference>
<feature type="active site" description="Nucleophile" evidence="7">
    <location>
        <position position="141"/>
    </location>
</feature>
<dbReference type="InterPro" id="IPR038063">
    <property type="entry name" value="Transpep_catalytic_dom"/>
</dbReference>
<keyword evidence="3" id="KW-0808">Transferase</keyword>
<dbReference type="GO" id="GO:0008360">
    <property type="term" value="P:regulation of cell shape"/>
    <property type="evidence" value="ECO:0007669"/>
    <property type="project" value="UniProtKB-UniRule"/>
</dbReference>
<proteinExistence type="inferred from homology"/>
<dbReference type="GO" id="GO:0018104">
    <property type="term" value="P:peptidoglycan-protein cross-linking"/>
    <property type="evidence" value="ECO:0007669"/>
    <property type="project" value="TreeGrafter"/>
</dbReference>
<dbReference type="GO" id="GO:0071972">
    <property type="term" value="F:peptidoglycan L,D-transpeptidase activity"/>
    <property type="evidence" value="ECO:0007669"/>
    <property type="project" value="TreeGrafter"/>
</dbReference>
<accession>A0A2A4B257</accession>
<dbReference type="InterPro" id="IPR005490">
    <property type="entry name" value="LD_TPept_cat_dom"/>
</dbReference>
<evidence type="ECO:0000256" key="7">
    <source>
        <dbReference type="PROSITE-ProRule" id="PRU01373"/>
    </source>
</evidence>
<dbReference type="EMBL" id="NWMW01000002">
    <property type="protein sequence ID" value="PCD02160.1"/>
    <property type="molecule type" value="Genomic_DNA"/>
</dbReference>
<dbReference type="PANTHER" id="PTHR30582">
    <property type="entry name" value="L,D-TRANSPEPTIDASE"/>
    <property type="match status" value="1"/>
</dbReference>
<comment type="similarity">
    <text evidence="2">Belongs to the YkuD family.</text>
</comment>
<evidence type="ECO:0000256" key="1">
    <source>
        <dbReference type="ARBA" id="ARBA00004752"/>
    </source>
</evidence>
<evidence type="ECO:0000256" key="4">
    <source>
        <dbReference type="ARBA" id="ARBA00022960"/>
    </source>
</evidence>
<keyword evidence="4 7" id="KW-0133">Cell shape</keyword>
<feature type="active site" description="Proton donor/acceptor" evidence="7">
    <location>
        <position position="128"/>
    </location>
</feature>
<dbReference type="PROSITE" id="PS52029">
    <property type="entry name" value="LD_TPASE"/>
    <property type="match status" value="1"/>
</dbReference>
<dbReference type="GO" id="GO:0071555">
    <property type="term" value="P:cell wall organization"/>
    <property type="evidence" value="ECO:0007669"/>
    <property type="project" value="UniProtKB-UniRule"/>
</dbReference>
<keyword evidence="5 7" id="KW-0573">Peptidoglycan synthesis</keyword>
<dbReference type="GO" id="GO:0005576">
    <property type="term" value="C:extracellular region"/>
    <property type="evidence" value="ECO:0007669"/>
    <property type="project" value="TreeGrafter"/>
</dbReference>
<keyword evidence="11" id="KW-1185">Reference proteome</keyword>
<dbReference type="PANTHER" id="PTHR30582:SF2">
    <property type="entry name" value="L,D-TRANSPEPTIDASE YCIB-RELATED"/>
    <property type="match status" value="1"/>
</dbReference>
<dbReference type="Gene3D" id="2.40.440.10">
    <property type="entry name" value="L,D-transpeptidase catalytic domain-like"/>
    <property type="match status" value="1"/>
</dbReference>
<dbReference type="OrthoDB" id="463216at2"/>
<evidence type="ECO:0000256" key="8">
    <source>
        <dbReference type="SAM" id="SignalP"/>
    </source>
</evidence>
<evidence type="ECO:0000256" key="5">
    <source>
        <dbReference type="ARBA" id="ARBA00022984"/>
    </source>
</evidence>
<evidence type="ECO:0000256" key="6">
    <source>
        <dbReference type="ARBA" id="ARBA00023316"/>
    </source>
</evidence>